<organism evidence="1 2">
    <name type="scientific">Thermosporothrix hazakensis</name>
    <dbReference type="NCBI Taxonomy" id="644383"/>
    <lineage>
        <taxon>Bacteria</taxon>
        <taxon>Bacillati</taxon>
        <taxon>Chloroflexota</taxon>
        <taxon>Ktedonobacteria</taxon>
        <taxon>Ktedonobacterales</taxon>
        <taxon>Thermosporotrichaceae</taxon>
        <taxon>Thermosporothrix</taxon>
    </lineage>
</organism>
<protein>
    <submittedName>
        <fullName evidence="1">Uncharacterized protein</fullName>
    </submittedName>
</protein>
<comment type="caution">
    <text evidence="1">The sequence shown here is derived from an EMBL/GenBank/DDBJ whole genome shotgun (WGS) entry which is preliminary data.</text>
</comment>
<sequence>MGCMVDLLVARRHPGTISRQSIEALFSALIEEQIVTLPCALLSGDLEINSSLSIAHLNLHLAPQIQKPIVAEGKEIIVHYHGKEPTALLHALHDLPYEKSNLCFWFTGFHPDFIARHPSFAKMTDVLLFALTTPHMLHCIDVTTFYSSPIYYVRYGLRAMGHKKADLQGTRLLSLLQQSFGAEIIVDYDVLP</sequence>
<accession>A0A326USE8</accession>
<keyword evidence="2" id="KW-1185">Reference proteome</keyword>
<dbReference type="Proteomes" id="UP000248806">
    <property type="component" value="Unassembled WGS sequence"/>
</dbReference>
<dbReference type="AlphaFoldDB" id="A0A326USE8"/>
<name>A0A326USE8_THEHA</name>
<dbReference type="EMBL" id="QKUF01000001">
    <property type="protein sequence ID" value="PZW36799.1"/>
    <property type="molecule type" value="Genomic_DNA"/>
</dbReference>
<gene>
    <name evidence="1" type="ORF">EI42_00984</name>
</gene>
<proteinExistence type="predicted"/>
<reference evidence="1 2" key="1">
    <citation type="submission" date="2018-06" db="EMBL/GenBank/DDBJ databases">
        <title>Genomic Encyclopedia of Archaeal and Bacterial Type Strains, Phase II (KMG-II): from individual species to whole genera.</title>
        <authorList>
            <person name="Goeker M."/>
        </authorList>
    </citation>
    <scope>NUCLEOTIDE SEQUENCE [LARGE SCALE GENOMIC DNA]</scope>
    <source>
        <strain evidence="1 2">ATCC BAA-1881</strain>
    </source>
</reference>
<evidence type="ECO:0000313" key="2">
    <source>
        <dbReference type="Proteomes" id="UP000248806"/>
    </source>
</evidence>
<dbReference type="RefSeq" id="WP_137686120.1">
    <property type="nucleotide sequence ID" value="NZ_BIFX01000001.1"/>
</dbReference>
<evidence type="ECO:0000313" key="1">
    <source>
        <dbReference type="EMBL" id="PZW36799.1"/>
    </source>
</evidence>